<keyword evidence="1" id="KW-0732">Signal</keyword>
<accession>A0A0L8FZP6</accession>
<feature type="chain" id="PRO_5005582800" evidence="1">
    <location>
        <begin position="25"/>
        <end position="50"/>
    </location>
</feature>
<dbReference type="EMBL" id="KQ424932">
    <property type="protein sequence ID" value="KOF70231.1"/>
    <property type="molecule type" value="Genomic_DNA"/>
</dbReference>
<protein>
    <submittedName>
        <fullName evidence="2">Uncharacterized protein</fullName>
    </submittedName>
</protein>
<gene>
    <name evidence="2" type="ORF">OCBIM_22003276mg</name>
</gene>
<dbReference type="AlphaFoldDB" id="A0A0L8FZP6"/>
<organism evidence="2">
    <name type="scientific">Octopus bimaculoides</name>
    <name type="common">California two-spotted octopus</name>
    <dbReference type="NCBI Taxonomy" id="37653"/>
    <lineage>
        <taxon>Eukaryota</taxon>
        <taxon>Metazoa</taxon>
        <taxon>Spiralia</taxon>
        <taxon>Lophotrochozoa</taxon>
        <taxon>Mollusca</taxon>
        <taxon>Cephalopoda</taxon>
        <taxon>Coleoidea</taxon>
        <taxon>Octopodiformes</taxon>
        <taxon>Octopoda</taxon>
        <taxon>Incirrata</taxon>
        <taxon>Octopodidae</taxon>
        <taxon>Octopus</taxon>
    </lineage>
</organism>
<reference evidence="2" key="1">
    <citation type="submission" date="2015-07" db="EMBL/GenBank/DDBJ databases">
        <title>MeaNS - Measles Nucleotide Surveillance Program.</title>
        <authorList>
            <person name="Tran T."/>
            <person name="Druce J."/>
        </authorList>
    </citation>
    <scope>NUCLEOTIDE SEQUENCE</scope>
    <source>
        <strain evidence="2">UCB-OBI-ISO-001</strain>
        <tissue evidence="2">Gonad</tissue>
    </source>
</reference>
<feature type="signal peptide" evidence="1">
    <location>
        <begin position="1"/>
        <end position="24"/>
    </location>
</feature>
<name>A0A0L8FZP6_OCTBM</name>
<evidence type="ECO:0000256" key="1">
    <source>
        <dbReference type="SAM" id="SignalP"/>
    </source>
</evidence>
<proteinExistence type="predicted"/>
<sequence length="50" mass="5987">MTCGFTVIFLHAWIIVFETRRCKQNELWITSLLSDIYHIGITSRKKKFIQ</sequence>
<evidence type="ECO:0000313" key="2">
    <source>
        <dbReference type="EMBL" id="KOF70231.1"/>
    </source>
</evidence>